<dbReference type="Pfam" id="PF00440">
    <property type="entry name" value="TetR_N"/>
    <property type="match status" value="1"/>
</dbReference>
<evidence type="ECO:0000256" key="4">
    <source>
        <dbReference type="PROSITE-ProRule" id="PRU00335"/>
    </source>
</evidence>
<accession>A0ABT7N275</accession>
<dbReference type="EMBL" id="JASXSZ010000005">
    <property type="protein sequence ID" value="MDL9980817.1"/>
    <property type="molecule type" value="Genomic_DNA"/>
</dbReference>
<name>A0ABT7N275_9MICO</name>
<evidence type="ECO:0000313" key="6">
    <source>
        <dbReference type="EMBL" id="MDL9980817.1"/>
    </source>
</evidence>
<keyword evidence="7" id="KW-1185">Reference proteome</keyword>
<proteinExistence type="predicted"/>
<keyword evidence="2 4" id="KW-0238">DNA-binding</keyword>
<feature type="DNA-binding region" description="H-T-H motif" evidence="4">
    <location>
        <begin position="31"/>
        <end position="50"/>
    </location>
</feature>
<dbReference type="Proteomes" id="UP001235064">
    <property type="component" value="Unassembled WGS sequence"/>
</dbReference>
<dbReference type="InterPro" id="IPR001647">
    <property type="entry name" value="HTH_TetR"/>
</dbReference>
<sequence length="202" mass="22104">MARAMTQADRRDQLLLATLDAIRDRGIGNLRVQDVASRAGVSTGTVHYHFSDIEQLIHDVFGWASDRFYAMRLDALAGTSDARDQLAGMIATGLPADENDALVTAMYDIGIYRRTGSFDIITQALFDRQVALYFSTLQLGVAQGHFHLTGPVVDLAQNLVALEDAYGLHIIGGNRSTPPDRARRLILDYARTVTGCVELALP</sequence>
<keyword evidence="3" id="KW-0804">Transcription</keyword>
<evidence type="ECO:0000259" key="5">
    <source>
        <dbReference type="PROSITE" id="PS50977"/>
    </source>
</evidence>
<keyword evidence="1" id="KW-0805">Transcription regulation</keyword>
<evidence type="ECO:0000256" key="2">
    <source>
        <dbReference type="ARBA" id="ARBA00023125"/>
    </source>
</evidence>
<dbReference type="PANTHER" id="PTHR30055">
    <property type="entry name" value="HTH-TYPE TRANSCRIPTIONAL REGULATOR RUTR"/>
    <property type="match status" value="1"/>
</dbReference>
<dbReference type="PROSITE" id="PS50977">
    <property type="entry name" value="HTH_TETR_2"/>
    <property type="match status" value="1"/>
</dbReference>
<protein>
    <submittedName>
        <fullName evidence="6">TetR/AcrR family transcriptional regulator</fullName>
    </submittedName>
</protein>
<comment type="caution">
    <text evidence="6">The sequence shown here is derived from an EMBL/GenBank/DDBJ whole genome shotgun (WGS) entry which is preliminary data.</text>
</comment>
<dbReference type="SUPFAM" id="SSF46689">
    <property type="entry name" value="Homeodomain-like"/>
    <property type="match status" value="1"/>
</dbReference>
<gene>
    <name evidence="6" type="ORF">QSV35_15870</name>
</gene>
<dbReference type="Gene3D" id="1.10.357.10">
    <property type="entry name" value="Tetracycline Repressor, domain 2"/>
    <property type="match status" value="1"/>
</dbReference>
<evidence type="ECO:0000256" key="3">
    <source>
        <dbReference type="ARBA" id="ARBA00023163"/>
    </source>
</evidence>
<feature type="domain" description="HTH tetR-type" evidence="5">
    <location>
        <begin position="8"/>
        <end position="68"/>
    </location>
</feature>
<evidence type="ECO:0000313" key="7">
    <source>
        <dbReference type="Proteomes" id="UP001235064"/>
    </source>
</evidence>
<dbReference type="InterPro" id="IPR009057">
    <property type="entry name" value="Homeodomain-like_sf"/>
</dbReference>
<evidence type="ECO:0000256" key="1">
    <source>
        <dbReference type="ARBA" id="ARBA00023015"/>
    </source>
</evidence>
<dbReference type="PRINTS" id="PR00455">
    <property type="entry name" value="HTHTETR"/>
</dbReference>
<dbReference type="PANTHER" id="PTHR30055:SF234">
    <property type="entry name" value="HTH-TYPE TRANSCRIPTIONAL REGULATOR BETI"/>
    <property type="match status" value="1"/>
</dbReference>
<dbReference type="RefSeq" id="WP_286289775.1">
    <property type="nucleotide sequence ID" value="NZ_JASXSZ010000005.1"/>
</dbReference>
<dbReference type="InterPro" id="IPR050109">
    <property type="entry name" value="HTH-type_TetR-like_transc_reg"/>
</dbReference>
<organism evidence="6 7">
    <name type="scientific">Microbacterium candidum</name>
    <dbReference type="NCBI Taxonomy" id="3041922"/>
    <lineage>
        <taxon>Bacteria</taxon>
        <taxon>Bacillati</taxon>
        <taxon>Actinomycetota</taxon>
        <taxon>Actinomycetes</taxon>
        <taxon>Micrococcales</taxon>
        <taxon>Microbacteriaceae</taxon>
        <taxon>Microbacterium</taxon>
    </lineage>
</organism>
<reference evidence="6 7" key="1">
    <citation type="submission" date="2023-06" db="EMBL/GenBank/DDBJ databases">
        <title>Microbacterium sp. nov., isolated from a waste landfill.</title>
        <authorList>
            <person name="Wen W."/>
        </authorList>
    </citation>
    <scope>NUCLEOTIDE SEQUENCE [LARGE SCALE GENOMIC DNA]</scope>
    <source>
        <strain evidence="6 7">ASV49</strain>
    </source>
</reference>